<feature type="compositionally biased region" description="Acidic residues" evidence="3">
    <location>
        <begin position="401"/>
        <end position="423"/>
    </location>
</feature>
<feature type="non-terminal residue" evidence="5">
    <location>
        <position position="588"/>
    </location>
</feature>
<dbReference type="Pfam" id="PF00638">
    <property type="entry name" value="Ran_BP1"/>
    <property type="match status" value="1"/>
</dbReference>
<evidence type="ECO:0000313" key="6">
    <source>
        <dbReference type="Proteomes" id="UP000258309"/>
    </source>
</evidence>
<dbReference type="OMA" id="LFKGMRC"/>
<dbReference type="InterPro" id="IPR011993">
    <property type="entry name" value="PH-like_dom_sf"/>
</dbReference>
<dbReference type="InterPro" id="IPR000156">
    <property type="entry name" value="Ran_bind_dom"/>
</dbReference>
<proteinExistence type="predicted"/>
<feature type="region of interest" description="Disordered" evidence="3">
    <location>
        <begin position="112"/>
        <end position="276"/>
    </location>
</feature>
<dbReference type="SUPFAM" id="SSF50729">
    <property type="entry name" value="PH domain-like"/>
    <property type="match status" value="1"/>
</dbReference>
<dbReference type="OrthoDB" id="185618at2759"/>
<dbReference type="PROSITE" id="PS50196">
    <property type="entry name" value="RANBD1"/>
    <property type="match status" value="1"/>
</dbReference>
<evidence type="ECO:0000256" key="2">
    <source>
        <dbReference type="ARBA" id="ARBA00023242"/>
    </source>
</evidence>
<dbReference type="InterPro" id="IPR045255">
    <property type="entry name" value="RanBP1-like"/>
</dbReference>
<protein>
    <recommendedName>
        <fullName evidence="4">RanBD1 domain-containing protein</fullName>
    </recommendedName>
</protein>
<feature type="domain" description="RanBD1" evidence="4">
    <location>
        <begin position="440"/>
        <end position="588"/>
    </location>
</feature>
<accession>A0A3E2HQY2</accession>
<keyword evidence="2" id="KW-0539">Nucleus</keyword>
<feature type="non-terminal residue" evidence="5">
    <location>
        <position position="1"/>
    </location>
</feature>
<sequence length="588" mass="62139">MHLGSYLANVLHLQEPRFSDLGTVTLGIRDRSLGHHNKFPFDVHEEQKDTTIMTSAAAADRDMRHISEEPKELKQRSNTREANSDAPAGSTIETQHHDDIDKEDAATIAASEELRHTSISDKSEETPRTGPKPIHHEPPVQDKEMSGAATPEPDVSDAQEEDLRERISSPKKKRGRDQDDDDKEAGEIKEDETGTVSDTAALNGTGLEPDRKRPRDITMGSTAEEEITPVKDIPSNAKDTNKTTSSNEKSSEAKAVFGSSFAKPPQTSSSAFSSSGFGAFASSSASPFGTLAASKPSIFGGNLQSSGGGFGGLSSGKSPNTESLSTSATNKPSLGFGTTFGSTGASGFGALGAKTGGSLFGGSLGNGFAAGGGPKLSSFAAPNKDALPASAKPARAFGAPESDEEEGEEDEGSDGGVASDDEETSKAGGEDKKKIKLAKVHIDDGEAGEATMLQVRAKLFVLDSKEVGWKERGAGSLKINVPKACAEFDDNGAPIPGSFDASGLEDEDESFAGPRVPRLIMRQENTHRVILNTIIVRAMEFKDKPSSSGTQIMFTAFEGEKPINVLVKISEANARLFRSEIDSIKHEL</sequence>
<feature type="region of interest" description="Disordered" evidence="3">
    <location>
        <begin position="372"/>
        <end position="430"/>
    </location>
</feature>
<evidence type="ECO:0000313" key="5">
    <source>
        <dbReference type="EMBL" id="RFU35692.1"/>
    </source>
</evidence>
<dbReference type="EMBL" id="NCSJ02000006">
    <property type="protein sequence ID" value="RFU35692.1"/>
    <property type="molecule type" value="Genomic_DNA"/>
</dbReference>
<dbReference type="Proteomes" id="UP000258309">
    <property type="component" value="Unassembled WGS sequence"/>
</dbReference>
<comment type="caution">
    <text evidence="5">The sequence shown here is derived from an EMBL/GenBank/DDBJ whole genome shotgun (WGS) entry which is preliminary data.</text>
</comment>
<feature type="region of interest" description="Disordered" evidence="3">
    <location>
        <begin position="304"/>
        <end position="339"/>
    </location>
</feature>
<feature type="region of interest" description="Disordered" evidence="3">
    <location>
        <begin position="68"/>
        <end position="100"/>
    </location>
</feature>
<name>A0A3E2HQY2_SCYLI</name>
<dbReference type="AlphaFoldDB" id="A0A3E2HQY2"/>
<feature type="compositionally biased region" description="Polar residues" evidence="3">
    <location>
        <begin position="319"/>
        <end position="332"/>
    </location>
</feature>
<dbReference type="SMART" id="SM00160">
    <property type="entry name" value="RanBD"/>
    <property type="match status" value="1"/>
</dbReference>
<comment type="subcellular location">
    <subcellularLocation>
        <location evidence="1">Nucleus</location>
    </subcellularLocation>
</comment>
<keyword evidence="6" id="KW-1185">Reference proteome</keyword>
<feature type="compositionally biased region" description="Basic and acidic residues" evidence="3">
    <location>
        <begin position="68"/>
        <end position="83"/>
    </location>
</feature>
<dbReference type="PANTHER" id="PTHR23138">
    <property type="entry name" value="RAN BINDING PROTEIN"/>
    <property type="match status" value="1"/>
</dbReference>
<gene>
    <name evidence="5" type="ORF">B7463_g734</name>
</gene>
<evidence type="ECO:0000259" key="4">
    <source>
        <dbReference type="PROSITE" id="PS50196"/>
    </source>
</evidence>
<feature type="compositionally biased region" description="Basic and acidic residues" evidence="3">
    <location>
        <begin position="134"/>
        <end position="145"/>
    </location>
</feature>
<feature type="compositionally biased region" description="Basic and acidic residues" evidence="3">
    <location>
        <begin position="112"/>
        <end position="127"/>
    </location>
</feature>
<evidence type="ECO:0000256" key="1">
    <source>
        <dbReference type="ARBA" id="ARBA00004123"/>
    </source>
</evidence>
<organism evidence="5 6">
    <name type="scientific">Scytalidium lignicola</name>
    <name type="common">Hyphomycete</name>
    <dbReference type="NCBI Taxonomy" id="5539"/>
    <lineage>
        <taxon>Eukaryota</taxon>
        <taxon>Fungi</taxon>
        <taxon>Dikarya</taxon>
        <taxon>Ascomycota</taxon>
        <taxon>Pezizomycotina</taxon>
        <taxon>Leotiomycetes</taxon>
        <taxon>Leotiomycetes incertae sedis</taxon>
        <taxon>Scytalidium</taxon>
    </lineage>
</organism>
<dbReference type="Gene3D" id="2.30.29.30">
    <property type="entry name" value="Pleckstrin-homology domain (PH domain)/Phosphotyrosine-binding domain (PTB)"/>
    <property type="match status" value="1"/>
</dbReference>
<reference evidence="5 6" key="1">
    <citation type="submission" date="2018-05" db="EMBL/GenBank/DDBJ databases">
        <title>Draft genome sequence of Scytalidium lignicola DSM 105466, a ubiquitous saprotrophic fungus.</title>
        <authorList>
            <person name="Buettner E."/>
            <person name="Gebauer A.M."/>
            <person name="Hofrichter M."/>
            <person name="Liers C."/>
            <person name="Kellner H."/>
        </authorList>
    </citation>
    <scope>NUCLEOTIDE SEQUENCE [LARGE SCALE GENOMIC DNA]</scope>
    <source>
        <strain evidence="5 6">DSM 105466</strain>
    </source>
</reference>
<dbReference type="PANTHER" id="PTHR23138:SF142">
    <property type="entry name" value="RAN-BINDING PROTEIN 3B-RELATED"/>
    <property type="match status" value="1"/>
</dbReference>
<evidence type="ECO:0000256" key="3">
    <source>
        <dbReference type="SAM" id="MobiDB-lite"/>
    </source>
</evidence>
<dbReference type="STRING" id="5539.A0A3E2HQY2"/>
<dbReference type="GO" id="GO:0005634">
    <property type="term" value="C:nucleus"/>
    <property type="evidence" value="ECO:0007669"/>
    <property type="project" value="UniProtKB-SubCell"/>
</dbReference>